<keyword evidence="2" id="KW-0496">Mitochondrion</keyword>
<accession>A0A1C4HCR8</accession>
<evidence type="ECO:0000256" key="1">
    <source>
        <dbReference type="SAM" id="Phobius"/>
    </source>
</evidence>
<keyword evidence="1" id="KW-0812">Transmembrane</keyword>
<evidence type="ECO:0000313" key="2">
    <source>
        <dbReference type="EMBL" id="SCC90944.1"/>
    </source>
</evidence>
<gene>
    <name evidence="2" type="primary">COI</name>
</gene>
<sequence>MSSFTNSTFTFICMICIYYRHFIIIIFTCFSRSYYNTINSPKLQYYIFWSKSSSS</sequence>
<reference evidence="2" key="1">
    <citation type="submission" date="2016-07" db="EMBL/GenBank/DDBJ databases">
        <authorList>
            <person name="Yalla S."/>
        </authorList>
    </citation>
    <scope>NUCLEOTIDE SEQUENCE</scope>
    <source>
        <strain evidence="2">PBCF1</strain>
    </source>
</reference>
<keyword evidence="1" id="KW-1133">Transmembrane helix</keyword>
<keyword evidence="1" id="KW-0472">Membrane</keyword>
<geneLocation type="mitochondrion" evidence="2"/>
<protein>
    <submittedName>
        <fullName evidence="2">Cytochrome oxidase subunit 1</fullName>
    </submittedName>
</protein>
<feature type="non-terminal residue" evidence="2">
    <location>
        <position position="1"/>
    </location>
</feature>
<name>A0A1C4HCR8_ACAPH</name>
<proteinExistence type="predicted"/>
<dbReference type="EMBL" id="LT604975">
    <property type="protein sequence ID" value="SCC90944.1"/>
    <property type="molecule type" value="Genomic_DNA"/>
</dbReference>
<feature type="transmembrane region" description="Helical" evidence="1">
    <location>
        <begin position="6"/>
        <end position="30"/>
    </location>
</feature>
<dbReference type="AlphaFoldDB" id="A0A1C4HCR8"/>
<organism evidence="2">
    <name type="scientific">Acanthosepion pharaonis</name>
    <name type="common">Pharaoh cuttlefish</name>
    <name type="synonym">Sepia pharaonis</name>
    <dbReference type="NCBI Taxonomy" id="158019"/>
    <lineage>
        <taxon>Eukaryota</taxon>
        <taxon>Metazoa</taxon>
        <taxon>Spiralia</taxon>
        <taxon>Lophotrochozoa</taxon>
        <taxon>Mollusca</taxon>
        <taxon>Cephalopoda</taxon>
        <taxon>Coleoidea</taxon>
        <taxon>Decapodiformes</taxon>
        <taxon>Sepiida</taxon>
        <taxon>Sepiina</taxon>
        <taxon>Sepiidae</taxon>
        <taxon>Acanthosepion</taxon>
    </lineage>
</organism>
<reference evidence="2" key="2">
    <citation type="submission" date="2016-08" db="EMBL/GenBank/DDBJ databases">
        <title>DNA Barcoding of Cephalopods of Andaman Islands.</title>
        <authorList>
            <person name="Suneelkumar Y."/>
            <person name="Narayana Murthy K."/>
            <person name="Mohanraju R."/>
        </authorList>
    </citation>
    <scope>NUCLEOTIDE SEQUENCE</scope>
    <source>
        <strain evidence="2">PBCF1</strain>
    </source>
</reference>
<feature type="non-terminal residue" evidence="2">
    <location>
        <position position="55"/>
    </location>
</feature>